<proteinExistence type="predicted"/>
<name>A0AC35FDM5_9BILA</name>
<dbReference type="WBParaSite" id="PS1159_v2.g16540.t1">
    <property type="protein sequence ID" value="PS1159_v2.g16540.t1"/>
    <property type="gene ID" value="PS1159_v2.g16540"/>
</dbReference>
<dbReference type="Proteomes" id="UP000887580">
    <property type="component" value="Unplaced"/>
</dbReference>
<reference evidence="2" key="1">
    <citation type="submission" date="2022-11" db="UniProtKB">
        <authorList>
            <consortium name="WormBaseParasite"/>
        </authorList>
    </citation>
    <scope>IDENTIFICATION</scope>
</reference>
<protein>
    <submittedName>
        <fullName evidence="2">Dendritic cell-specific transmembrane protein-like domain-containing protein</fullName>
    </submittedName>
</protein>
<organism evidence="1 2">
    <name type="scientific">Panagrolaimus sp. PS1159</name>
    <dbReference type="NCBI Taxonomy" id="55785"/>
    <lineage>
        <taxon>Eukaryota</taxon>
        <taxon>Metazoa</taxon>
        <taxon>Ecdysozoa</taxon>
        <taxon>Nematoda</taxon>
        <taxon>Chromadorea</taxon>
        <taxon>Rhabditida</taxon>
        <taxon>Tylenchina</taxon>
        <taxon>Panagrolaimomorpha</taxon>
        <taxon>Panagrolaimoidea</taxon>
        <taxon>Panagrolaimidae</taxon>
        <taxon>Panagrolaimus</taxon>
    </lineage>
</organism>
<accession>A0AC35FDM5</accession>
<evidence type="ECO:0000313" key="2">
    <source>
        <dbReference type="WBParaSite" id="PS1159_v2.g16540.t1"/>
    </source>
</evidence>
<evidence type="ECO:0000313" key="1">
    <source>
        <dbReference type="Proteomes" id="UP000887580"/>
    </source>
</evidence>
<sequence>MSKTTSTKQKGEHLLQVKIEGEGPVAEMIKDLLNYNFTTEIDKSIGHEACIQSPRSPDWANIFFTIYFPLIAMFLLQVLFNFVIRRIVLFFVLPYVFRKRSKARIIQLYNKLLFGRINERKLARARIREAVRRKQIQKAKGGQLFPDNGFFKPKILDFIFKTDD</sequence>